<keyword evidence="8" id="KW-0653">Protein transport</keyword>
<keyword evidence="7" id="KW-1005">Bacterial flagellum biogenesis</keyword>
<dbReference type="Proteomes" id="UP000182110">
    <property type="component" value="Unassembled WGS sequence"/>
</dbReference>
<evidence type="ECO:0000256" key="9">
    <source>
        <dbReference type="ARBA" id="ARBA00023136"/>
    </source>
</evidence>
<dbReference type="Pfam" id="PF02050">
    <property type="entry name" value="FliJ"/>
    <property type="match status" value="1"/>
</dbReference>
<evidence type="ECO:0000256" key="8">
    <source>
        <dbReference type="ARBA" id="ARBA00022927"/>
    </source>
</evidence>
<keyword evidence="13" id="KW-1185">Reference proteome</keyword>
<keyword evidence="4" id="KW-0813">Transport</keyword>
<keyword evidence="12" id="KW-0282">Flagellum</keyword>
<dbReference type="RefSeq" id="WP_309247764.1">
    <property type="nucleotide sequence ID" value="NZ_CCXW01000001.1"/>
</dbReference>
<dbReference type="GO" id="GO:0015031">
    <property type="term" value="P:protein transport"/>
    <property type="evidence" value="ECO:0007669"/>
    <property type="project" value="UniProtKB-KW"/>
</dbReference>
<keyword evidence="10" id="KW-1006">Bacterial flagellum protein export</keyword>
<evidence type="ECO:0000313" key="13">
    <source>
        <dbReference type="Proteomes" id="UP000182110"/>
    </source>
</evidence>
<keyword evidence="11" id="KW-0175">Coiled coil</keyword>
<proteinExistence type="inferred from homology"/>
<dbReference type="InterPro" id="IPR053716">
    <property type="entry name" value="Flag_assembly_chemotaxis_eff"/>
</dbReference>
<dbReference type="NCBIfam" id="TIGR02473">
    <property type="entry name" value="flagell_FliJ"/>
    <property type="match status" value="1"/>
</dbReference>
<reference evidence="12 13" key="1">
    <citation type="journal article" date="2014" name="Genome Announc.">
        <title>Genome Sequence of Bacillus simplex Strain P558, Isolated from a Human Fecal Sample.</title>
        <authorList>
            <person name="Croce O."/>
            <person name="Hugon P."/>
            <person name="Lagier J.C."/>
            <person name="Bibi F."/>
            <person name="Robert C."/>
            <person name="Azhar E.I."/>
            <person name="Raoult D."/>
            <person name="Fournier P.E."/>
        </authorList>
    </citation>
    <scope>NUCLEOTIDE SEQUENCE [LARGE SCALE GENOMIC DNA]</scope>
    <source>
        <strain evidence="12 13">P558</strain>
    </source>
</reference>
<dbReference type="GO" id="GO:0044781">
    <property type="term" value="P:bacterial-type flagellum organization"/>
    <property type="evidence" value="ECO:0007669"/>
    <property type="project" value="UniProtKB-KW"/>
</dbReference>
<evidence type="ECO:0000256" key="10">
    <source>
        <dbReference type="ARBA" id="ARBA00023225"/>
    </source>
</evidence>
<dbReference type="GO" id="GO:0009288">
    <property type="term" value="C:bacterial-type flagellum"/>
    <property type="evidence" value="ECO:0007669"/>
    <property type="project" value="InterPro"/>
</dbReference>
<name>A0AAN2PFX3_9BACI</name>
<keyword evidence="5" id="KW-1003">Cell membrane</keyword>
<evidence type="ECO:0000256" key="1">
    <source>
        <dbReference type="ARBA" id="ARBA00004413"/>
    </source>
</evidence>
<dbReference type="AlphaFoldDB" id="A0AAN2PFX3"/>
<protein>
    <recommendedName>
        <fullName evidence="3">Flagellar FliJ protein</fullName>
    </recommendedName>
</protein>
<evidence type="ECO:0000256" key="4">
    <source>
        <dbReference type="ARBA" id="ARBA00022448"/>
    </source>
</evidence>
<dbReference type="EMBL" id="CCXW01000001">
    <property type="protein sequence ID" value="CEG31832.1"/>
    <property type="molecule type" value="Genomic_DNA"/>
</dbReference>
<dbReference type="InterPro" id="IPR012823">
    <property type="entry name" value="Flagell_FliJ"/>
</dbReference>
<organism evidence="12 13">
    <name type="scientific">Peribacillus simplex</name>
    <dbReference type="NCBI Taxonomy" id="1478"/>
    <lineage>
        <taxon>Bacteria</taxon>
        <taxon>Bacillati</taxon>
        <taxon>Bacillota</taxon>
        <taxon>Bacilli</taxon>
        <taxon>Bacillales</taxon>
        <taxon>Bacillaceae</taxon>
        <taxon>Peribacillus</taxon>
    </lineage>
</organism>
<keyword evidence="9" id="KW-0472">Membrane</keyword>
<gene>
    <name evidence="12" type="primary">fliJ</name>
    <name evidence="12" type="ORF">BN1180_01989</name>
</gene>
<feature type="coiled-coil region" evidence="11">
    <location>
        <begin position="23"/>
        <end position="57"/>
    </location>
</feature>
<keyword evidence="12" id="KW-0966">Cell projection</keyword>
<dbReference type="GO" id="GO:0006935">
    <property type="term" value="P:chemotaxis"/>
    <property type="evidence" value="ECO:0007669"/>
    <property type="project" value="UniProtKB-KW"/>
</dbReference>
<keyword evidence="6" id="KW-0145">Chemotaxis</keyword>
<sequence length="149" mass="18144">MMIYQYKFEKILSIKEKEKTDALAKYNAALKKFEEVAEKLYKLLKKKEELLEFQQEKLRNGLSVQDIRHHQLFMDNLEKLLSLCQQEVIEARYKMNTQRDILMERNIEVKKYEKMKENDFLEFLHVMKEAENKEMDEISIRQYLSKGVR</sequence>
<evidence type="ECO:0000256" key="2">
    <source>
        <dbReference type="ARBA" id="ARBA00010004"/>
    </source>
</evidence>
<evidence type="ECO:0000256" key="5">
    <source>
        <dbReference type="ARBA" id="ARBA00022475"/>
    </source>
</evidence>
<comment type="caution">
    <text evidence="12">The sequence shown here is derived from an EMBL/GenBank/DDBJ whole genome shotgun (WGS) entry which is preliminary data.</text>
</comment>
<keyword evidence="12" id="KW-0969">Cilium</keyword>
<dbReference type="GO" id="GO:0005886">
    <property type="term" value="C:plasma membrane"/>
    <property type="evidence" value="ECO:0007669"/>
    <property type="project" value="UniProtKB-SubCell"/>
</dbReference>
<accession>A0AAN2PFX3</accession>
<evidence type="ECO:0000256" key="11">
    <source>
        <dbReference type="SAM" id="Coils"/>
    </source>
</evidence>
<evidence type="ECO:0000256" key="7">
    <source>
        <dbReference type="ARBA" id="ARBA00022795"/>
    </source>
</evidence>
<evidence type="ECO:0000313" key="12">
    <source>
        <dbReference type="EMBL" id="CEG31832.1"/>
    </source>
</evidence>
<evidence type="ECO:0000256" key="3">
    <source>
        <dbReference type="ARBA" id="ARBA00020392"/>
    </source>
</evidence>
<dbReference type="GO" id="GO:0071973">
    <property type="term" value="P:bacterial-type flagellum-dependent cell motility"/>
    <property type="evidence" value="ECO:0007669"/>
    <property type="project" value="InterPro"/>
</dbReference>
<evidence type="ECO:0000256" key="6">
    <source>
        <dbReference type="ARBA" id="ARBA00022500"/>
    </source>
</evidence>
<dbReference type="Gene3D" id="1.10.287.1700">
    <property type="match status" value="1"/>
</dbReference>
<comment type="similarity">
    <text evidence="2">Belongs to the FliJ family.</text>
</comment>
<comment type="subcellular location">
    <subcellularLocation>
        <location evidence="1">Cell membrane</location>
        <topology evidence="1">Peripheral membrane protein</topology>
        <orientation evidence="1">Cytoplasmic side</orientation>
    </subcellularLocation>
</comment>